<feature type="compositionally biased region" description="Basic and acidic residues" evidence="25">
    <location>
        <begin position="872"/>
        <end position="907"/>
    </location>
</feature>
<keyword evidence="14" id="KW-0007">Acetylation</keyword>
<feature type="region of interest" description="Disordered" evidence="25">
    <location>
        <begin position="1709"/>
        <end position="1825"/>
    </location>
</feature>
<evidence type="ECO:0000256" key="23">
    <source>
        <dbReference type="PROSITE-ProRule" id="PRU00203"/>
    </source>
</evidence>
<evidence type="ECO:0000256" key="13">
    <source>
        <dbReference type="ARBA" id="ARBA00022843"/>
    </source>
</evidence>
<dbReference type="InterPro" id="IPR018359">
    <property type="entry name" value="Bromodomain_CS"/>
</dbReference>
<evidence type="ECO:0000256" key="12">
    <source>
        <dbReference type="ARBA" id="ARBA00022833"/>
    </source>
</evidence>
<dbReference type="SUPFAM" id="SSF57850">
    <property type="entry name" value="RING/U-box"/>
    <property type="match status" value="1"/>
</dbReference>
<dbReference type="CDD" id="cd15647">
    <property type="entry name" value="PHD_CBP"/>
    <property type="match status" value="1"/>
</dbReference>
<keyword evidence="7" id="KW-0597">Phosphoprotein</keyword>
<feature type="compositionally biased region" description="Low complexity" evidence="25">
    <location>
        <begin position="1735"/>
        <end position="1754"/>
    </location>
</feature>
<dbReference type="Ensembl" id="ENSSANT00000015813.1">
    <property type="protein sequence ID" value="ENSSANP00000014840.1"/>
    <property type="gene ID" value="ENSSANG00000006933.1"/>
</dbReference>
<dbReference type="Pfam" id="PF08214">
    <property type="entry name" value="HAT_KAT11"/>
    <property type="match status" value="1"/>
</dbReference>
<dbReference type="InterPro" id="IPR000197">
    <property type="entry name" value="Znf_TAZ"/>
</dbReference>
<dbReference type="InterPro" id="IPR037073">
    <property type="entry name" value="Nuc_rcpt_coact_CREBbp_sf"/>
</dbReference>
<dbReference type="Gene3D" id="1.10.246.20">
    <property type="entry name" value="Coactivator CBP, KIX domain"/>
    <property type="match status" value="1"/>
</dbReference>
<dbReference type="FunFam" id="3.30.60.90:FF:000003">
    <property type="entry name" value="E1A binding protein p300"/>
    <property type="match status" value="1"/>
</dbReference>
<feature type="domain" description="TAZ-type" evidence="27">
    <location>
        <begin position="1612"/>
        <end position="1693"/>
    </location>
</feature>
<evidence type="ECO:0000259" key="28">
    <source>
        <dbReference type="PROSITE" id="PS50135"/>
    </source>
</evidence>
<dbReference type="GO" id="GO:0004402">
    <property type="term" value="F:histone acetyltransferase activity"/>
    <property type="evidence" value="ECO:0007669"/>
    <property type="project" value="InterPro"/>
</dbReference>
<accession>A0A671L5V8</accession>
<evidence type="ECO:0000256" key="3">
    <source>
        <dbReference type="ARBA" id="ARBA00013184"/>
    </source>
</evidence>
<keyword evidence="8" id="KW-0808">Transferase</keyword>
<dbReference type="PROSITE" id="PS50014">
    <property type="entry name" value="BROMODOMAIN_2"/>
    <property type="match status" value="1"/>
</dbReference>
<dbReference type="PROSITE" id="PS01357">
    <property type="entry name" value="ZF_ZZ_1"/>
    <property type="match status" value="1"/>
</dbReference>
<feature type="compositionally biased region" description="Polar residues" evidence="25">
    <location>
        <begin position="2174"/>
        <end position="2184"/>
    </location>
</feature>
<feature type="domain" description="TAZ-type" evidence="27">
    <location>
        <begin position="325"/>
        <end position="411"/>
    </location>
</feature>
<feature type="domain" description="ZZ-type" evidence="28">
    <location>
        <begin position="1550"/>
        <end position="1598"/>
    </location>
</feature>
<feature type="compositionally biased region" description="Low complexity" evidence="25">
    <location>
        <begin position="811"/>
        <end position="840"/>
    </location>
</feature>
<keyword evidence="13" id="KW-0832">Ubl conjugation</keyword>
<evidence type="ECO:0000256" key="11">
    <source>
        <dbReference type="ARBA" id="ARBA00022771"/>
    </source>
</evidence>
<dbReference type="SUPFAM" id="SSF57933">
    <property type="entry name" value="TAZ domain"/>
    <property type="match status" value="2"/>
</dbReference>
<dbReference type="Gene3D" id="3.30.40.10">
    <property type="entry name" value="Zinc/RING finger domain, C3HC4 (zinc finger)"/>
    <property type="match status" value="1"/>
</dbReference>
<dbReference type="Pfam" id="PF00569">
    <property type="entry name" value="ZZ"/>
    <property type="match status" value="1"/>
</dbReference>
<dbReference type="InterPro" id="IPR009110">
    <property type="entry name" value="Nuc_rcpt_coact"/>
</dbReference>
<dbReference type="GO" id="GO:0008270">
    <property type="term" value="F:zinc ion binding"/>
    <property type="evidence" value="ECO:0007669"/>
    <property type="project" value="UniProtKB-KW"/>
</dbReference>
<feature type="compositionally biased region" description="Polar residues" evidence="25">
    <location>
        <begin position="430"/>
        <end position="457"/>
    </location>
</feature>
<feature type="region of interest" description="Disordered" evidence="25">
    <location>
        <begin position="418"/>
        <end position="457"/>
    </location>
</feature>
<keyword evidence="15" id="KW-0805">Transcription regulation</keyword>
<dbReference type="FunFam" id="1.20.1020.10:FF:000002">
    <property type="entry name" value="E1A binding protein p300"/>
    <property type="match status" value="1"/>
</dbReference>
<dbReference type="GO" id="GO:0000123">
    <property type="term" value="C:histone acetyltransferase complex"/>
    <property type="evidence" value="ECO:0007669"/>
    <property type="project" value="InterPro"/>
</dbReference>
<protein>
    <recommendedName>
        <fullName evidence="3">histone acetyltransferase</fullName>
        <ecNumber evidence="3">2.3.1.48</ecNumber>
    </recommendedName>
</protein>
<evidence type="ECO:0000256" key="24">
    <source>
        <dbReference type="PROSITE-ProRule" id="PRU00228"/>
    </source>
</evidence>
<evidence type="ECO:0000256" key="17">
    <source>
        <dbReference type="ARBA" id="ARBA00023117"/>
    </source>
</evidence>
<dbReference type="InterPro" id="IPR036529">
    <property type="entry name" value="KIX_dom_sf"/>
</dbReference>
<dbReference type="GO" id="GO:0005667">
    <property type="term" value="C:transcription regulator complex"/>
    <property type="evidence" value="ECO:0007669"/>
    <property type="project" value="TreeGrafter"/>
</dbReference>
<dbReference type="InterPro" id="IPR014744">
    <property type="entry name" value="Nuc_rcpt_coact_CREBbp"/>
</dbReference>
<evidence type="ECO:0000256" key="15">
    <source>
        <dbReference type="ARBA" id="ARBA00023015"/>
    </source>
</evidence>
<dbReference type="GO" id="GO:0005654">
    <property type="term" value="C:nucleoplasm"/>
    <property type="evidence" value="ECO:0007669"/>
    <property type="project" value="UniProtKB-ARBA"/>
</dbReference>
<feature type="compositionally biased region" description="Low complexity" evidence="25">
    <location>
        <begin position="1791"/>
        <end position="1802"/>
    </location>
</feature>
<dbReference type="PROSITE" id="PS00633">
    <property type="entry name" value="BROMODOMAIN_1"/>
    <property type="match status" value="1"/>
</dbReference>
<dbReference type="PANTHER" id="PTHR13808:SF34">
    <property type="entry name" value="CREB-BINDING PROTEIN"/>
    <property type="match status" value="1"/>
</dbReference>
<feature type="region of interest" description="Disordered" evidence="25">
    <location>
        <begin position="2162"/>
        <end position="2292"/>
    </location>
</feature>
<feature type="region of interest" description="Disordered" evidence="25">
    <location>
        <begin position="758"/>
        <end position="927"/>
    </location>
</feature>
<dbReference type="FunFam" id="1.10.246.20:FF:000001">
    <property type="entry name" value="E1A binding protein p300"/>
    <property type="match status" value="1"/>
</dbReference>
<keyword evidence="9 23" id="KW-0479">Metal-binding</keyword>
<dbReference type="PROSITE" id="PS50134">
    <property type="entry name" value="ZF_TAZ"/>
    <property type="match status" value="2"/>
</dbReference>
<dbReference type="SMART" id="SM00297">
    <property type="entry name" value="BROMO"/>
    <property type="match status" value="1"/>
</dbReference>
<dbReference type="EC" id="2.3.1.48" evidence="3"/>
<evidence type="ECO:0000256" key="4">
    <source>
        <dbReference type="ARBA" id="ARBA00022481"/>
    </source>
</evidence>
<organism evidence="31 32">
    <name type="scientific">Sinocyclocheilus anshuiensis</name>
    <dbReference type="NCBI Taxonomy" id="1608454"/>
    <lineage>
        <taxon>Eukaryota</taxon>
        <taxon>Metazoa</taxon>
        <taxon>Chordata</taxon>
        <taxon>Craniata</taxon>
        <taxon>Vertebrata</taxon>
        <taxon>Euteleostomi</taxon>
        <taxon>Actinopterygii</taxon>
        <taxon>Neopterygii</taxon>
        <taxon>Teleostei</taxon>
        <taxon>Ostariophysi</taxon>
        <taxon>Cypriniformes</taxon>
        <taxon>Cyprinidae</taxon>
        <taxon>Cyprininae</taxon>
        <taxon>Sinocyclocheilus</taxon>
    </lineage>
</organism>
<dbReference type="Gene3D" id="1.10.1630.10">
    <property type="entry name" value="Nuclear receptor coactivator, CREB-bp-like, interlocking domain"/>
    <property type="match status" value="1"/>
</dbReference>
<keyword evidence="16" id="KW-0090">Biological rhythms</keyword>
<keyword evidence="10" id="KW-0677">Repeat</keyword>
<reference evidence="31" key="1">
    <citation type="submission" date="2025-08" db="UniProtKB">
        <authorList>
            <consortium name="Ensembl"/>
        </authorList>
    </citation>
    <scope>IDENTIFICATION</scope>
</reference>
<dbReference type="Pfam" id="PF09030">
    <property type="entry name" value="Creb_binding"/>
    <property type="match status" value="1"/>
</dbReference>
<gene>
    <name evidence="31" type="primary">LOC107655368</name>
</gene>
<evidence type="ECO:0000256" key="20">
    <source>
        <dbReference type="ARBA" id="ARBA00023315"/>
    </source>
</evidence>
<evidence type="ECO:0000259" key="29">
    <source>
        <dbReference type="PROSITE" id="PS50952"/>
    </source>
</evidence>
<dbReference type="InterPro" id="IPR003101">
    <property type="entry name" value="KIX_dom"/>
</dbReference>
<dbReference type="SUPFAM" id="SSF47040">
    <property type="entry name" value="Kix domain of CBP (creb binding protein)"/>
    <property type="match status" value="1"/>
</dbReference>
<feature type="compositionally biased region" description="Pro residues" evidence="25">
    <location>
        <begin position="1803"/>
        <end position="1824"/>
    </location>
</feature>
<keyword evidence="6" id="KW-1017">Isopeptide bond</keyword>
<evidence type="ECO:0000256" key="22">
    <source>
        <dbReference type="PROSITE-ProRule" id="PRU00035"/>
    </source>
</evidence>
<feature type="domain" description="CBP/p300-type HAT" evidence="30">
    <location>
        <begin position="1171"/>
        <end position="1548"/>
    </location>
</feature>
<feature type="compositionally biased region" description="Low complexity" evidence="25">
    <location>
        <begin position="1900"/>
        <end position="1913"/>
    </location>
</feature>
<dbReference type="GO" id="GO:0045944">
    <property type="term" value="P:positive regulation of transcription by RNA polymerase II"/>
    <property type="evidence" value="ECO:0007669"/>
    <property type="project" value="TreeGrafter"/>
</dbReference>
<dbReference type="InterPro" id="IPR038547">
    <property type="entry name" value="RING_CBP-p300_sf"/>
</dbReference>
<feature type="domain" description="KIX" evidence="29">
    <location>
        <begin position="554"/>
        <end position="633"/>
    </location>
</feature>
<keyword evidence="17 22" id="KW-0103">Bromodomain</keyword>
<keyword evidence="5" id="KW-0963">Cytoplasm</keyword>
<evidence type="ECO:0000256" key="9">
    <source>
        <dbReference type="ARBA" id="ARBA00022723"/>
    </source>
</evidence>
<evidence type="ECO:0000256" key="25">
    <source>
        <dbReference type="SAM" id="MobiDB-lite"/>
    </source>
</evidence>
<dbReference type="CDD" id="cd20910">
    <property type="entry name" value="NCBD_CREBBP-p300_like"/>
    <property type="match status" value="1"/>
</dbReference>
<dbReference type="PROSITE" id="PS50952">
    <property type="entry name" value="KIX"/>
    <property type="match status" value="1"/>
</dbReference>
<dbReference type="InterPro" id="IPR013178">
    <property type="entry name" value="Histone_AcTrfase_Rtt109/CBP"/>
</dbReference>
<dbReference type="InterPro" id="IPR001487">
    <property type="entry name" value="Bromodomain"/>
</dbReference>
<evidence type="ECO:0000256" key="7">
    <source>
        <dbReference type="ARBA" id="ARBA00022553"/>
    </source>
</evidence>
<dbReference type="FunFam" id="2.10.110.40:FF:000001">
    <property type="entry name" value="E1A binding protein p300"/>
    <property type="match status" value="1"/>
</dbReference>
<feature type="compositionally biased region" description="Pro residues" evidence="25">
    <location>
        <begin position="2208"/>
        <end position="2237"/>
    </location>
</feature>
<dbReference type="SMART" id="SM01250">
    <property type="entry name" value="KAT11"/>
    <property type="match status" value="1"/>
</dbReference>
<dbReference type="CDD" id="cd15802">
    <property type="entry name" value="RING_CBP-p300"/>
    <property type="match status" value="1"/>
</dbReference>
<dbReference type="Gene3D" id="1.20.920.10">
    <property type="entry name" value="Bromodomain-like"/>
    <property type="match status" value="1"/>
</dbReference>
<evidence type="ECO:0000256" key="16">
    <source>
        <dbReference type="ARBA" id="ARBA00023108"/>
    </source>
</evidence>
<name>A0A671L5V8_9TELE</name>
<keyword evidence="32" id="KW-1185">Reference proteome</keyword>
<keyword evidence="20" id="KW-0012">Acyltransferase</keyword>
<dbReference type="SMART" id="SM00291">
    <property type="entry name" value="ZnF_ZZ"/>
    <property type="match status" value="1"/>
</dbReference>
<dbReference type="Pfam" id="PF06001">
    <property type="entry name" value="RING_CBP-p300"/>
    <property type="match status" value="1"/>
</dbReference>
<evidence type="ECO:0000256" key="1">
    <source>
        <dbReference type="ARBA" id="ARBA00004123"/>
    </source>
</evidence>
<keyword evidence="12 23" id="KW-0862">Zinc</keyword>
<dbReference type="Pfam" id="PF02135">
    <property type="entry name" value="zf-TAZ"/>
    <property type="match status" value="2"/>
</dbReference>
<feature type="domain" description="Bromo" evidence="26">
    <location>
        <begin position="942"/>
        <end position="1014"/>
    </location>
</feature>
<dbReference type="Pfam" id="PF23570">
    <property type="entry name" value="PHD_P300"/>
    <property type="match status" value="1"/>
</dbReference>
<evidence type="ECO:0000256" key="6">
    <source>
        <dbReference type="ARBA" id="ARBA00022499"/>
    </source>
</evidence>
<dbReference type="Proteomes" id="UP000472260">
    <property type="component" value="Unassembled WGS sequence"/>
</dbReference>
<feature type="compositionally biased region" description="Polar residues" evidence="25">
    <location>
        <begin position="2090"/>
        <end position="2101"/>
    </location>
</feature>
<dbReference type="Gene3D" id="2.10.110.40">
    <property type="match status" value="1"/>
</dbReference>
<evidence type="ECO:0000259" key="30">
    <source>
        <dbReference type="PROSITE" id="PS51727"/>
    </source>
</evidence>
<feature type="compositionally biased region" description="Pro residues" evidence="25">
    <location>
        <begin position="789"/>
        <end position="810"/>
    </location>
</feature>
<feature type="region of interest" description="Disordered" evidence="25">
    <location>
        <begin position="92"/>
        <end position="151"/>
    </location>
</feature>
<keyword evidence="11 24" id="KW-0863">Zinc-finger</keyword>
<evidence type="ECO:0000256" key="5">
    <source>
        <dbReference type="ARBA" id="ARBA00022490"/>
    </source>
</evidence>
<evidence type="ECO:0000256" key="21">
    <source>
        <dbReference type="ARBA" id="ARBA00047411"/>
    </source>
</evidence>
<dbReference type="InterPro" id="IPR031162">
    <property type="entry name" value="CBP_P300_HAT"/>
</dbReference>
<evidence type="ECO:0000313" key="32">
    <source>
        <dbReference type="Proteomes" id="UP000472260"/>
    </source>
</evidence>
<evidence type="ECO:0000256" key="8">
    <source>
        <dbReference type="ARBA" id="ARBA00022679"/>
    </source>
</evidence>
<dbReference type="PANTHER" id="PTHR13808">
    <property type="entry name" value="CBP/P300-RELATED"/>
    <property type="match status" value="1"/>
</dbReference>
<dbReference type="SUPFAM" id="SSF69125">
    <property type="entry name" value="Nuclear receptor coactivator interlocking domain"/>
    <property type="match status" value="1"/>
</dbReference>
<feature type="zinc finger region" description="TAZ-type" evidence="23">
    <location>
        <begin position="1612"/>
        <end position="1693"/>
    </location>
</feature>
<evidence type="ECO:0000256" key="2">
    <source>
        <dbReference type="ARBA" id="ARBA00004496"/>
    </source>
</evidence>
<feature type="compositionally biased region" description="Low complexity" evidence="25">
    <location>
        <begin position="2102"/>
        <end position="2114"/>
    </location>
</feature>
<evidence type="ECO:0000256" key="19">
    <source>
        <dbReference type="ARBA" id="ARBA00023242"/>
    </source>
</evidence>
<dbReference type="InterPro" id="IPR035898">
    <property type="entry name" value="TAZ_dom_sf"/>
</dbReference>
<keyword evidence="4" id="KW-0488">Methylation</keyword>
<dbReference type="Pfam" id="PF02172">
    <property type="entry name" value="KIX"/>
    <property type="match status" value="1"/>
</dbReference>
<feature type="region of interest" description="Disordered" evidence="25">
    <location>
        <begin position="2069"/>
        <end position="2139"/>
    </location>
</feature>
<feature type="compositionally biased region" description="Polar residues" evidence="25">
    <location>
        <begin position="758"/>
        <end position="776"/>
    </location>
</feature>
<evidence type="ECO:0000256" key="14">
    <source>
        <dbReference type="ARBA" id="ARBA00022990"/>
    </source>
</evidence>
<dbReference type="InterPro" id="IPR036427">
    <property type="entry name" value="Bromodomain-like_sf"/>
</dbReference>
<proteinExistence type="predicted"/>
<sequence length="2303" mass="252655">MCIQVYKNLTTSRREQIITHKVTFLPLFVSSELGSLSWDDLENDLPDELIPNGDLGMMSMSSNGGATGTGGHGPMVSDAAAKHKQLSELLRPGSSAGLNSASPQPGGIRPKLGGLGKSPLGQGSPSHPSQTQKPGGTPGMQGNNAGSAGMGLGTGFNQAMLNSGMMGQNAAGQPGQVISGTLGSVGRGRGAPGMQYQGAGMQVAPSVGAGGAAGAAAPGGAGSVLAETLTQGAQQMGINTQQAGNINKMGMAGGNSPFGQYQGGGQQMGTAGVNAQNKGALPNSLPQFPTDLKGAMVTSVPNMQQQQVSVGMVAGQGVSAGPTADPEKRKLIQQQLVLLLHAHKCQRREQANGEVRTCALPHCKTMKNVLNHMTHCQAGKSCQVAHCASSRQIISHWKNCTRHDCPVCLPLKNASDKRNQQPMLSPPNAGLQSPIGTVGTGQQTAPTLPSSTPIDPSSMQRAYAALGLPYSSQTPTQTQGPGQTTAQTPQMRSINTLGGGQMNPIGVPTSEQAKLLSDGTMPSTLNPNNQLMPDGPTVGSMGNLPTAAPLSATGVRKAWHDHVTQDLRNHLVHKLVQAIFPTPDPAALKDRRMENLVAYARKVEGDMYESANSRDEYYHFLAEKIYKIQKELEEKRRSRLQKQIINQTPMTAAGQQPPALNQPNVMGPRPQSTSVPFVANNRLNPFGAMPNVPMSQAPMATRAASPINHQQINMNQVPTMNMSPTRMPPTQSMLGAHGGKMVAQTANQTQFMAQPQFPTNTNAMNVNIGQPNTQQQPNANLSLNALGPLGPPLGCPAPPQAPLRATPPPNATASTTNLPAALQPSQASTPTPAPAQGTPPHMQPQTELPLPAQQHPGTPVRPTEDDTGSLLVKKEEPEGLEAKQEPMETEDKKTDLKMETKEEDESKTNGTASSSPSQSRRKIFKPEELRQALMPTLESLYRQDPESLPFRQPVDPILLGIPDYFDIVKNPMDLSTIKRKLDTGQYQEPWQYVDDVWLMFNNAWLYNRKTSRVYKYCSKLAEVFEQEIDPVMQSLGYCCGRKYEFSPQTLCCYGKQLCTIPRDGTYYSYQNRYHFCEKCFNEIQGDSVTLGDDPAQPQTSVVEILSLYMISKDQFERKKNDTLDPEPFVECKDCGRKMHQICVLHYEVIWPLGFICDNCLKKSGKTRKENKFSAKRLQVTRLGTYIEDRVNKYLKRQNHPEAGEVFVRIVASSDKMVEVKPGMKARFVDIGEMPESFPYRTKALFAFEEIDGVDVCFFGMHVQEYGSDCPFPNTRRVYISYLDSIHFFRPRMLRTAVYHEILIGYLEYVKKLGYVTAHIWACPPSEGDDYIFHCHPADQKIPKPKRLQEWYRKMLDKAFAERILHDYKDIFKQATEDRLTSANELSYFEGDFWPNVLEESIKELEQEEEERKKEENTAACETPEGTPGDSKNAKKKNNKKTNKNKSSMSRANKKKPGMPNVASDLSQKLYATMEKHKEVFFVIHLHSGPMVNSLLPIVDPDPFMNCDLMDGRDAFLTLARDKHWEFSSLRRCKWSTMCMLVELHNQGHDRFVYTCNECKHHVETRWHCTVCEDFDLCISCYNTNGHEHQMVKWGLGLDDDNSQSGEASKSPQESRRLSIQRCIQSLVHACQCRNANCSLPSCQKMKRVVQHTKGCKRKTNGGCPVCKQLIALCCYHAKHCQENKCPVPFCLNIKHKLRQQQLQHRLQQAQMMRRRMATMQGRAMPQSLPSPPASTAPSTPTSHQQPNTPQTPQPLSNKPTTPNAGVMSPAYPNVPRNGQPPPQASQGKPGPQASPLHQQQSPLPQPPQQQQPPQQPPQQQPPPMAVKMARHIEMVAQAQHQQNYRMTMNGLPMNHQQPRMPGPMQHVGPRGQQVMPPMPQGQWSGGPQPGMQAAQQQVAPQQTAPGAPQTMPIQRPPMPQQAAQPRMMVPTQGPRPQAPQRPGAIAPNALQDLLRTLKSPSSPQQQQQVLNILKSNPQLMAAFIKQRTAKYHANQPQQQQAQHGMHAAQPAVQNMAAIQAVPRPGMAPQQQPQQPAPQGMAALGAQSQLMNPAHANNPQLQELYHRQLLRQQQQQQQQQAGVMPQAHGQFPQTQGTATHYTQLRMQQQQQLAMQGTGGPMGQLPTMDQMGKGGMGMDGTSNLLHQRMLQQQQLLQQQVVLKPPMGSPAQPSPMSPQTHLLSGQPQGAHLPGQPMANALSNQVCSPAPVQSPRPPSRQLPPHSSPSPQVQPQPSPQHAPPHTGSPHPGLTTPMPGSMEQAHLGTPERSAMLPQLNTPNRGVLPSDLGMVGDTTGDTLEKFVEGL</sequence>
<dbReference type="PROSITE" id="PS50135">
    <property type="entry name" value="ZF_ZZ_2"/>
    <property type="match status" value="1"/>
</dbReference>
<dbReference type="InterPro" id="IPR013083">
    <property type="entry name" value="Znf_RING/FYVE/PHD"/>
</dbReference>
<feature type="compositionally biased region" description="Polar residues" evidence="25">
    <location>
        <begin position="908"/>
        <end position="918"/>
    </location>
</feature>
<dbReference type="Gene3D" id="3.30.60.90">
    <property type="match status" value="1"/>
</dbReference>
<feature type="compositionally biased region" description="Low complexity" evidence="25">
    <location>
        <begin position="2069"/>
        <end position="2079"/>
    </location>
</feature>
<evidence type="ECO:0000256" key="18">
    <source>
        <dbReference type="ARBA" id="ARBA00023163"/>
    </source>
</evidence>
<dbReference type="PRINTS" id="PR00503">
    <property type="entry name" value="BROMODOMAIN"/>
</dbReference>
<dbReference type="PROSITE" id="PS51727">
    <property type="entry name" value="CBP_P300_HAT"/>
    <property type="match status" value="1"/>
</dbReference>
<dbReference type="GO" id="GO:0031490">
    <property type="term" value="F:chromatin DNA binding"/>
    <property type="evidence" value="ECO:0007669"/>
    <property type="project" value="TreeGrafter"/>
</dbReference>
<dbReference type="GO" id="GO:0003713">
    <property type="term" value="F:transcription coactivator activity"/>
    <property type="evidence" value="ECO:0007669"/>
    <property type="project" value="InterPro"/>
</dbReference>
<dbReference type="CDD" id="cd05495">
    <property type="entry name" value="Bromo_cbp_like"/>
    <property type="match status" value="1"/>
</dbReference>
<feature type="compositionally biased region" description="Polar residues" evidence="25">
    <location>
        <begin position="127"/>
        <end position="146"/>
    </location>
</feature>
<feature type="compositionally biased region" description="Low complexity" evidence="25">
    <location>
        <begin position="117"/>
        <end position="126"/>
    </location>
</feature>
<dbReference type="InterPro" id="IPR043145">
    <property type="entry name" value="Znf_ZZ_sf"/>
</dbReference>
<evidence type="ECO:0000313" key="31">
    <source>
        <dbReference type="Ensembl" id="ENSSANP00000014840.1"/>
    </source>
</evidence>
<evidence type="ECO:0000259" key="27">
    <source>
        <dbReference type="PROSITE" id="PS50134"/>
    </source>
</evidence>
<dbReference type="InterPro" id="IPR056484">
    <property type="entry name" value="PHD_P300"/>
</dbReference>
<keyword evidence="19" id="KW-0539">Nucleus</keyword>
<dbReference type="GO" id="GO:0005737">
    <property type="term" value="C:cytoplasm"/>
    <property type="evidence" value="ECO:0007669"/>
    <property type="project" value="UniProtKB-SubCell"/>
</dbReference>
<feature type="zinc finger region" description="TAZ-type" evidence="23">
    <location>
        <begin position="325"/>
        <end position="411"/>
    </location>
</feature>
<feature type="compositionally biased region" description="Low complexity" evidence="25">
    <location>
        <begin position="1709"/>
        <end position="1727"/>
    </location>
</feature>
<dbReference type="FunFam" id="3.30.40.10:FF:000034">
    <property type="entry name" value="Histone acetyltransferase p300"/>
    <property type="match status" value="1"/>
</dbReference>
<feature type="region of interest" description="Disordered" evidence="25">
    <location>
        <begin position="1900"/>
        <end position="1919"/>
    </location>
</feature>
<dbReference type="SUPFAM" id="SSF47370">
    <property type="entry name" value="Bromodomain"/>
    <property type="match status" value="1"/>
</dbReference>
<feature type="compositionally biased region" description="Basic residues" evidence="25">
    <location>
        <begin position="1433"/>
        <end position="1443"/>
    </location>
</feature>
<reference evidence="31" key="2">
    <citation type="submission" date="2025-09" db="UniProtKB">
        <authorList>
            <consortium name="Ensembl"/>
        </authorList>
    </citation>
    <scope>IDENTIFICATION</scope>
</reference>
<dbReference type="SMART" id="SM00551">
    <property type="entry name" value="ZnF_TAZ"/>
    <property type="match status" value="2"/>
</dbReference>
<dbReference type="FunFam" id="1.20.920.10:FF:000001">
    <property type="entry name" value="Histone acetyltransferase p300"/>
    <property type="match status" value="1"/>
</dbReference>
<comment type="catalytic activity">
    <reaction evidence="21">
        <text>(S)-lactoyl-CoA + L-lysyl-[protein] = N(6)-[(S)-lactoyl]-L-lysyl-[protein] + CoA + H(+)</text>
        <dbReference type="Rhea" id="RHEA:61996"/>
        <dbReference type="Rhea" id="RHEA-COMP:9752"/>
        <dbReference type="Rhea" id="RHEA-COMP:19466"/>
        <dbReference type="ChEBI" id="CHEBI:15378"/>
        <dbReference type="ChEBI" id="CHEBI:29969"/>
        <dbReference type="ChEBI" id="CHEBI:57287"/>
        <dbReference type="ChEBI" id="CHEBI:231527"/>
        <dbReference type="ChEBI" id="CHEBI:231528"/>
    </reaction>
    <physiologicalReaction direction="left-to-right" evidence="21">
        <dbReference type="Rhea" id="RHEA:61997"/>
    </physiologicalReaction>
</comment>
<dbReference type="CDD" id="cd02337">
    <property type="entry name" value="ZZ_CBP"/>
    <property type="match status" value="1"/>
</dbReference>
<dbReference type="GO" id="GO:0140297">
    <property type="term" value="F:DNA-binding transcription factor binding"/>
    <property type="evidence" value="ECO:0007669"/>
    <property type="project" value="UniProtKB-ARBA"/>
</dbReference>
<evidence type="ECO:0000256" key="10">
    <source>
        <dbReference type="ARBA" id="ARBA00022737"/>
    </source>
</evidence>
<dbReference type="Gene3D" id="1.20.1020.10">
    <property type="entry name" value="TAZ domain"/>
    <property type="match status" value="2"/>
</dbReference>
<feature type="compositionally biased region" description="Low complexity" evidence="25">
    <location>
        <begin position="777"/>
        <end position="788"/>
    </location>
</feature>
<feature type="compositionally biased region" description="Basic and acidic residues" evidence="25">
    <location>
        <begin position="1404"/>
        <end position="1416"/>
    </location>
</feature>
<evidence type="ECO:0000259" key="26">
    <source>
        <dbReference type="PROSITE" id="PS50014"/>
    </source>
</evidence>
<keyword evidence="18" id="KW-0804">Transcription</keyword>
<dbReference type="FunFam" id="1.20.1020.10:FF:000001">
    <property type="entry name" value="E1A binding protein p300"/>
    <property type="match status" value="1"/>
</dbReference>
<dbReference type="InterPro" id="IPR000433">
    <property type="entry name" value="Znf_ZZ"/>
</dbReference>
<dbReference type="GO" id="GO:0048511">
    <property type="term" value="P:rhythmic process"/>
    <property type="evidence" value="ECO:0007669"/>
    <property type="project" value="UniProtKB-KW"/>
</dbReference>
<dbReference type="InterPro" id="IPR010303">
    <property type="entry name" value="RING_CBP-p300"/>
</dbReference>
<dbReference type="Pfam" id="PF00439">
    <property type="entry name" value="Bromodomain"/>
    <property type="match status" value="1"/>
</dbReference>
<feature type="region of interest" description="Disordered" evidence="25">
    <location>
        <begin position="1404"/>
        <end position="1461"/>
    </location>
</feature>
<comment type="subcellular location">
    <subcellularLocation>
        <location evidence="2">Cytoplasm</location>
    </subcellularLocation>
    <subcellularLocation>
        <location evidence="1">Nucleus</location>
    </subcellularLocation>
</comment>